<dbReference type="SUPFAM" id="SSF53850">
    <property type="entry name" value="Periplasmic binding protein-like II"/>
    <property type="match status" value="1"/>
</dbReference>
<dbReference type="RefSeq" id="WP_009636581.1">
    <property type="nucleotide sequence ID" value="NZ_CP165628.1"/>
</dbReference>
<dbReference type="InterPro" id="IPR051455">
    <property type="entry name" value="Bact_solute-bind_prot3"/>
</dbReference>
<proteinExistence type="inferred from homology"/>
<evidence type="ECO:0000256" key="4">
    <source>
        <dbReference type="SAM" id="SignalP"/>
    </source>
</evidence>
<dbReference type="Gene3D" id="3.40.190.10">
    <property type="entry name" value="Periplasmic binding protein-like II"/>
    <property type="match status" value="2"/>
</dbReference>
<organism evidence="6">
    <name type="scientific">Rouxiella sp. WC2420</name>
    <dbReference type="NCBI Taxonomy" id="3234145"/>
    <lineage>
        <taxon>Bacteria</taxon>
        <taxon>Pseudomonadati</taxon>
        <taxon>Pseudomonadota</taxon>
        <taxon>Gammaproteobacteria</taxon>
        <taxon>Enterobacterales</taxon>
        <taxon>Yersiniaceae</taxon>
        <taxon>Rouxiella</taxon>
    </lineage>
</organism>
<name>A0AB39VP09_9GAMM</name>
<dbReference type="Pfam" id="PF00497">
    <property type="entry name" value="SBP_bac_3"/>
    <property type="match status" value="1"/>
</dbReference>
<evidence type="ECO:0000256" key="3">
    <source>
        <dbReference type="ARBA" id="ARBA00022729"/>
    </source>
</evidence>
<reference evidence="6" key="1">
    <citation type="submission" date="2024-07" db="EMBL/GenBank/DDBJ databases">
        <authorList>
            <person name="Biller S.J."/>
        </authorList>
    </citation>
    <scope>NUCLEOTIDE SEQUENCE</scope>
    <source>
        <strain evidence="6">WC2420</strain>
    </source>
</reference>
<evidence type="ECO:0000256" key="2">
    <source>
        <dbReference type="ARBA" id="ARBA00022448"/>
    </source>
</evidence>
<gene>
    <name evidence="6" type="ORF">AB3G37_17180</name>
</gene>
<dbReference type="GO" id="GO:0006865">
    <property type="term" value="P:amino acid transport"/>
    <property type="evidence" value="ECO:0007669"/>
    <property type="project" value="TreeGrafter"/>
</dbReference>
<feature type="chain" id="PRO_5044347712" evidence="4">
    <location>
        <begin position="26"/>
        <end position="275"/>
    </location>
</feature>
<dbReference type="SMART" id="SM00062">
    <property type="entry name" value="PBPb"/>
    <property type="match status" value="1"/>
</dbReference>
<feature type="signal peptide" evidence="4">
    <location>
        <begin position="1"/>
        <end position="25"/>
    </location>
</feature>
<feature type="domain" description="Solute-binding protein family 3/N-terminal" evidence="5">
    <location>
        <begin position="36"/>
        <end position="258"/>
    </location>
</feature>
<evidence type="ECO:0000256" key="1">
    <source>
        <dbReference type="ARBA" id="ARBA00010333"/>
    </source>
</evidence>
<keyword evidence="3 4" id="KW-0732">Signal</keyword>
<dbReference type="GO" id="GO:0030288">
    <property type="term" value="C:outer membrane-bounded periplasmic space"/>
    <property type="evidence" value="ECO:0007669"/>
    <property type="project" value="TreeGrafter"/>
</dbReference>
<dbReference type="InterPro" id="IPR001638">
    <property type="entry name" value="Solute-binding_3/MltF_N"/>
</dbReference>
<dbReference type="PANTHER" id="PTHR30085">
    <property type="entry name" value="AMINO ACID ABC TRANSPORTER PERMEASE"/>
    <property type="match status" value="1"/>
</dbReference>
<dbReference type="AlphaFoldDB" id="A0AB39VP09"/>
<evidence type="ECO:0000259" key="5">
    <source>
        <dbReference type="SMART" id="SM00062"/>
    </source>
</evidence>
<evidence type="ECO:0000313" key="6">
    <source>
        <dbReference type="EMBL" id="XDU71273.1"/>
    </source>
</evidence>
<dbReference type="CDD" id="cd13693">
    <property type="entry name" value="PBP2_polar_AA"/>
    <property type="match status" value="1"/>
</dbReference>
<accession>A0AB39VP09</accession>
<dbReference type="GO" id="GO:0005576">
    <property type="term" value="C:extracellular region"/>
    <property type="evidence" value="ECO:0007669"/>
    <property type="project" value="TreeGrafter"/>
</dbReference>
<dbReference type="PANTHER" id="PTHR30085:SF6">
    <property type="entry name" value="ABC TRANSPORTER GLUTAMINE-BINDING PROTEIN GLNH"/>
    <property type="match status" value="1"/>
</dbReference>
<dbReference type="EMBL" id="CP165628">
    <property type="protein sequence ID" value="XDU71273.1"/>
    <property type="molecule type" value="Genomic_DNA"/>
</dbReference>
<keyword evidence="2" id="KW-0813">Transport</keyword>
<comment type="similarity">
    <text evidence="1">Belongs to the bacterial solute-binding protein 3 family.</text>
</comment>
<sequence length="275" mass="30375">MKKHRTLLRTVAASILVLAPMLAHADTLSDIKSRGVLTVGVKNDYPPYGFMNAQGKTDGFEIQLARAIADQLLGSPDKIKLVPVNASNRIQFLQAGQIDLIMATLGVTPERAKEIDFTVPYVSAAGASVIARKEAKFTQWEQLSGQNVCGIQGSYYNKLLTEKYKINLVNFTALPEAYRALQDNRCVAMAFDDMTLRNKLEQPDWKGYKIAIQPYEFLPMAGGVRKGDETFLKAVNAAIVKTEGENKLIAWEKQFDMPASDYIAKRAEAARAAAK</sequence>
<protein>
    <submittedName>
        <fullName evidence="6">Transporter substrate-binding domain-containing protein</fullName>
    </submittedName>
</protein>